<organism evidence="9 10">
    <name type="scientific">Formosa sediminum</name>
    <dbReference type="NCBI Taxonomy" id="2594004"/>
    <lineage>
        <taxon>Bacteria</taxon>
        <taxon>Pseudomonadati</taxon>
        <taxon>Bacteroidota</taxon>
        <taxon>Flavobacteriia</taxon>
        <taxon>Flavobacteriales</taxon>
        <taxon>Flavobacteriaceae</taxon>
        <taxon>Formosa</taxon>
    </lineage>
</organism>
<evidence type="ECO:0000256" key="3">
    <source>
        <dbReference type="ARBA" id="ARBA00022448"/>
    </source>
</evidence>
<dbReference type="InterPro" id="IPR051906">
    <property type="entry name" value="TolC-like"/>
</dbReference>
<keyword evidence="4" id="KW-1134">Transmembrane beta strand</keyword>
<proteinExistence type="inferred from homology"/>
<dbReference type="AlphaFoldDB" id="A0A516GN25"/>
<dbReference type="GO" id="GO:0009279">
    <property type="term" value="C:cell outer membrane"/>
    <property type="evidence" value="ECO:0007669"/>
    <property type="project" value="UniProtKB-SubCell"/>
</dbReference>
<protein>
    <submittedName>
        <fullName evidence="9">TolC family protein</fullName>
    </submittedName>
</protein>
<dbReference type="Pfam" id="PF02321">
    <property type="entry name" value="OEP"/>
    <property type="match status" value="2"/>
</dbReference>
<evidence type="ECO:0000256" key="5">
    <source>
        <dbReference type="ARBA" id="ARBA00022692"/>
    </source>
</evidence>
<evidence type="ECO:0000256" key="8">
    <source>
        <dbReference type="SAM" id="SignalP"/>
    </source>
</evidence>
<dbReference type="Proteomes" id="UP000319209">
    <property type="component" value="Chromosome"/>
</dbReference>
<name>A0A516GN25_9FLAO</name>
<sequence>MKKITLLGLFLFSGLTIYAQDNKQWTLQECVDYALENNISIKQSELDTQLTDIDKSQAVMDFLPTLNANSSFSVNTGANINPTTNQFENETFRSASGGVNSGVNLFSGLRNWKSLQRSKINAIASQYQLDKMRDDISIYVANAFVDILYNKEQIKVLESQNRITKENLERTKELVEAGVLPQGDLLEIKATDATQNQQIIAAENDLFISKIGLAQLLQIKDYQSFDIAEEDYGLFPDSILEEDASTIIEKAKEEVYDVKVAESNLELAQKDLELARTLYYPTLSAYMGYSTYWSGTNIDFSTGNTMGFFDQLSTFDGTSIGLQLSVPIFNGLTTRNNVKRSQINVERSKYLLEQANLDLEANVYQAYNDAKNAKKSYEAAMQTEEARKLAYEYAEERYKVGLSNAFDFNQSSINYENAQSDVVRTKYQYIFKVKVLEFYFGIPIDQINYN</sequence>
<dbReference type="GO" id="GO:0015288">
    <property type="term" value="F:porin activity"/>
    <property type="evidence" value="ECO:0007669"/>
    <property type="project" value="TreeGrafter"/>
</dbReference>
<reference evidence="9 10" key="1">
    <citation type="submission" date="2019-07" db="EMBL/GenBank/DDBJ databases">
        <title>Genome sequencing for Formosa sp. PS13.</title>
        <authorList>
            <person name="Park S.-J."/>
        </authorList>
    </citation>
    <scope>NUCLEOTIDE SEQUENCE [LARGE SCALE GENOMIC DNA]</scope>
    <source>
        <strain evidence="9 10">PS13</strain>
    </source>
</reference>
<accession>A0A516GN25</accession>
<dbReference type="KEGG" id="fop:FNB79_02700"/>
<dbReference type="PANTHER" id="PTHR30026">
    <property type="entry name" value="OUTER MEMBRANE PROTEIN TOLC"/>
    <property type="match status" value="1"/>
</dbReference>
<gene>
    <name evidence="9" type="ORF">FNB79_02700</name>
</gene>
<dbReference type="RefSeq" id="WP_143379835.1">
    <property type="nucleotide sequence ID" value="NZ_CP041637.1"/>
</dbReference>
<keyword evidence="5" id="KW-0812">Transmembrane</keyword>
<evidence type="ECO:0000256" key="4">
    <source>
        <dbReference type="ARBA" id="ARBA00022452"/>
    </source>
</evidence>
<evidence type="ECO:0000256" key="2">
    <source>
        <dbReference type="ARBA" id="ARBA00007613"/>
    </source>
</evidence>
<evidence type="ECO:0000256" key="7">
    <source>
        <dbReference type="ARBA" id="ARBA00023237"/>
    </source>
</evidence>
<dbReference type="GO" id="GO:0015562">
    <property type="term" value="F:efflux transmembrane transporter activity"/>
    <property type="evidence" value="ECO:0007669"/>
    <property type="project" value="InterPro"/>
</dbReference>
<evidence type="ECO:0000313" key="9">
    <source>
        <dbReference type="EMBL" id="QDO92928.1"/>
    </source>
</evidence>
<dbReference type="EMBL" id="CP041637">
    <property type="protein sequence ID" value="QDO92928.1"/>
    <property type="molecule type" value="Genomic_DNA"/>
</dbReference>
<keyword evidence="8" id="KW-0732">Signal</keyword>
<comment type="subcellular location">
    <subcellularLocation>
        <location evidence="1">Cell outer membrane</location>
    </subcellularLocation>
</comment>
<comment type="similarity">
    <text evidence="2">Belongs to the outer membrane factor (OMF) (TC 1.B.17) family.</text>
</comment>
<dbReference type="GO" id="GO:1990281">
    <property type="term" value="C:efflux pump complex"/>
    <property type="evidence" value="ECO:0007669"/>
    <property type="project" value="TreeGrafter"/>
</dbReference>
<feature type="chain" id="PRO_5021722719" evidence="8">
    <location>
        <begin position="20"/>
        <end position="450"/>
    </location>
</feature>
<dbReference type="SUPFAM" id="SSF56954">
    <property type="entry name" value="Outer membrane efflux proteins (OEP)"/>
    <property type="match status" value="1"/>
</dbReference>
<feature type="signal peptide" evidence="8">
    <location>
        <begin position="1"/>
        <end position="19"/>
    </location>
</feature>
<evidence type="ECO:0000313" key="10">
    <source>
        <dbReference type="Proteomes" id="UP000319209"/>
    </source>
</evidence>
<keyword evidence="3" id="KW-0813">Transport</keyword>
<dbReference type="PANTHER" id="PTHR30026:SF20">
    <property type="entry name" value="OUTER MEMBRANE PROTEIN TOLC"/>
    <property type="match status" value="1"/>
</dbReference>
<dbReference type="OrthoDB" id="9811587at2"/>
<dbReference type="Gene3D" id="1.20.1600.10">
    <property type="entry name" value="Outer membrane efflux proteins (OEP)"/>
    <property type="match status" value="1"/>
</dbReference>
<keyword evidence="6" id="KW-0472">Membrane</keyword>
<evidence type="ECO:0000256" key="6">
    <source>
        <dbReference type="ARBA" id="ARBA00023136"/>
    </source>
</evidence>
<keyword evidence="7" id="KW-0998">Cell outer membrane</keyword>
<dbReference type="InterPro" id="IPR003423">
    <property type="entry name" value="OMP_efflux"/>
</dbReference>
<evidence type="ECO:0000256" key="1">
    <source>
        <dbReference type="ARBA" id="ARBA00004442"/>
    </source>
</evidence>
<keyword evidence="10" id="KW-1185">Reference proteome</keyword>